<organism evidence="1">
    <name type="scientific">marine sediment metagenome</name>
    <dbReference type="NCBI Taxonomy" id="412755"/>
    <lineage>
        <taxon>unclassified sequences</taxon>
        <taxon>metagenomes</taxon>
        <taxon>ecological metagenomes</taxon>
    </lineage>
</organism>
<protein>
    <submittedName>
        <fullName evidence="1">Uncharacterized protein</fullName>
    </submittedName>
</protein>
<sequence length="171" mass="20016">MKIRKGFVSNSSSSSFVVAFPEKPTDIVHVKRMMFGADKKFPNPYPGLRDGCPEEYDTMMIATTVFNDLKEQTPNDMENIIDGCEGWLEGAPDRDITIDYQSEPEKWREEWDKYEKEIDAYTKDYAENFMKVRKKMFVYTFEYSDNDGDYSCTLEHGGIFDKLDHVRVSRH</sequence>
<comment type="caution">
    <text evidence="1">The sequence shown here is derived from an EMBL/GenBank/DDBJ whole genome shotgun (WGS) entry which is preliminary data.</text>
</comment>
<gene>
    <name evidence="1" type="ORF">S01H1_50660</name>
</gene>
<reference evidence="1" key="1">
    <citation type="journal article" date="2014" name="Front. Microbiol.">
        <title>High frequency of phylogenetically diverse reductive dehalogenase-homologous genes in deep subseafloor sedimentary metagenomes.</title>
        <authorList>
            <person name="Kawai M."/>
            <person name="Futagami T."/>
            <person name="Toyoda A."/>
            <person name="Takaki Y."/>
            <person name="Nishi S."/>
            <person name="Hori S."/>
            <person name="Arai W."/>
            <person name="Tsubouchi T."/>
            <person name="Morono Y."/>
            <person name="Uchiyama I."/>
            <person name="Ito T."/>
            <person name="Fujiyama A."/>
            <person name="Inagaki F."/>
            <person name="Takami H."/>
        </authorList>
    </citation>
    <scope>NUCLEOTIDE SEQUENCE</scope>
    <source>
        <strain evidence="1">Expedition CK06-06</strain>
    </source>
</reference>
<name>X0VF30_9ZZZZ</name>
<evidence type="ECO:0000313" key="1">
    <source>
        <dbReference type="EMBL" id="GAG16925.1"/>
    </source>
</evidence>
<proteinExistence type="predicted"/>
<dbReference type="EMBL" id="BARS01032649">
    <property type="protein sequence ID" value="GAG16925.1"/>
    <property type="molecule type" value="Genomic_DNA"/>
</dbReference>
<dbReference type="AlphaFoldDB" id="X0VF30"/>
<accession>X0VF30</accession>